<organism evidence="6 7">
    <name type="scientific">Cellulomonas soli</name>
    <dbReference type="NCBI Taxonomy" id="931535"/>
    <lineage>
        <taxon>Bacteria</taxon>
        <taxon>Bacillati</taxon>
        <taxon>Actinomycetota</taxon>
        <taxon>Actinomycetes</taxon>
        <taxon>Micrococcales</taxon>
        <taxon>Cellulomonadaceae</taxon>
        <taxon>Cellulomonas</taxon>
    </lineage>
</organism>
<dbReference type="PANTHER" id="PTHR31302:SF31">
    <property type="entry name" value="PHOSPHODIESTERASE YAEI"/>
    <property type="match status" value="1"/>
</dbReference>
<dbReference type="Proteomes" id="UP000321798">
    <property type="component" value="Unassembled WGS sequence"/>
</dbReference>
<keyword evidence="1" id="KW-0479">Metal-binding</keyword>
<evidence type="ECO:0000313" key="6">
    <source>
        <dbReference type="EMBL" id="GEP69234.1"/>
    </source>
</evidence>
<proteinExistence type="predicted"/>
<gene>
    <name evidence="6" type="ORF">CSO01_19490</name>
</gene>
<dbReference type="InterPro" id="IPR051158">
    <property type="entry name" value="Metallophosphoesterase_sf"/>
</dbReference>
<accession>A0A512PDE8</accession>
<feature type="region of interest" description="Disordered" evidence="3">
    <location>
        <begin position="269"/>
        <end position="328"/>
    </location>
</feature>
<dbReference type="EMBL" id="BKAL01000006">
    <property type="protein sequence ID" value="GEP69234.1"/>
    <property type="molecule type" value="Genomic_DNA"/>
</dbReference>
<keyword evidence="4" id="KW-0472">Membrane</keyword>
<feature type="domain" description="Calcineurin-like phosphoesterase" evidence="5">
    <location>
        <begin position="335"/>
        <end position="501"/>
    </location>
</feature>
<protein>
    <recommendedName>
        <fullName evidence="5">Calcineurin-like phosphoesterase domain-containing protein</fullName>
    </recommendedName>
</protein>
<dbReference type="AlphaFoldDB" id="A0A512PDE8"/>
<name>A0A512PDE8_9CELL</name>
<keyword evidence="4" id="KW-0812">Transmembrane</keyword>
<evidence type="ECO:0000313" key="7">
    <source>
        <dbReference type="Proteomes" id="UP000321798"/>
    </source>
</evidence>
<dbReference type="InterPro" id="IPR004843">
    <property type="entry name" value="Calcineurin-like_PHP"/>
</dbReference>
<dbReference type="Gene3D" id="3.60.21.10">
    <property type="match status" value="1"/>
</dbReference>
<feature type="transmembrane region" description="Helical" evidence="4">
    <location>
        <begin position="25"/>
        <end position="44"/>
    </location>
</feature>
<dbReference type="PANTHER" id="PTHR31302">
    <property type="entry name" value="TRANSMEMBRANE PROTEIN WITH METALLOPHOSPHOESTERASE DOMAIN-RELATED"/>
    <property type="match status" value="1"/>
</dbReference>
<dbReference type="GO" id="GO:0008758">
    <property type="term" value="F:UDP-2,3-diacylglucosamine hydrolase activity"/>
    <property type="evidence" value="ECO:0007669"/>
    <property type="project" value="TreeGrafter"/>
</dbReference>
<feature type="region of interest" description="Disordered" evidence="3">
    <location>
        <begin position="580"/>
        <end position="601"/>
    </location>
</feature>
<keyword evidence="7" id="KW-1185">Reference proteome</keyword>
<evidence type="ECO:0000259" key="5">
    <source>
        <dbReference type="Pfam" id="PF00149"/>
    </source>
</evidence>
<evidence type="ECO:0000256" key="2">
    <source>
        <dbReference type="ARBA" id="ARBA00022801"/>
    </source>
</evidence>
<evidence type="ECO:0000256" key="4">
    <source>
        <dbReference type="SAM" id="Phobius"/>
    </source>
</evidence>
<dbReference type="InterPro" id="IPR029052">
    <property type="entry name" value="Metallo-depent_PP-like"/>
</dbReference>
<dbReference type="SUPFAM" id="SSF56300">
    <property type="entry name" value="Metallo-dependent phosphatases"/>
    <property type="match status" value="1"/>
</dbReference>
<feature type="transmembrane region" description="Helical" evidence="4">
    <location>
        <begin position="146"/>
        <end position="164"/>
    </location>
</feature>
<evidence type="ECO:0000256" key="1">
    <source>
        <dbReference type="ARBA" id="ARBA00022723"/>
    </source>
</evidence>
<feature type="transmembrane region" description="Helical" evidence="4">
    <location>
        <begin position="184"/>
        <end position="202"/>
    </location>
</feature>
<dbReference type="GO" id="GO:0016020">
    <property type="term" value="C:membrane"/>
    <property type="evidence" value="ECO:0007669"/>
    <property type="project" value="GOC"/>
</dbReference>
<evidence type="ECO:0000256" key="3">
    <source>
        <dbReference type="SAM" id="MobiDB-lite"/>
    </source>
</evidence>
<dbReference type="GO" id="GO:0009245">
    <property type="term" value="P:lipid A biosynthetic process"/>
    <property type="evidence" value="ECO:0007669"/>
    <property type="project" value="TreeGrafter"/>
</dbReference>
<keyword evidence="4" id="KW-1133">Transmembrane helix</keyword>
<sequence length="601" mass="62024">MLAAVRAWVRASWVGLRGRAREVHWARATVLGVAALVVSLGYGVTSASVDMSLGPHTARYEVTTDSTVTVDLGPLGTLQIDSPMPLTLGVRATVKEIPDDLTEIDRAATLQALSGDLQTYLAFFTGPQATLTDVARALVVDAARRTLITFVLLLALWAAGRALLGEARRRELTTWLRPHTRRLVAGAAVVVVAGTVLTSSTGQGASGSRPASAVFDGTPLEGARVTGRLGGVIDTYGGYVVDALRENQDFYAAADAALTTAWGSRAQMVAEQEARDAEPTAGPSATDELTEAPTADPTEEPTGEPSGDGSTGPAGASLAPAAQGEKAEEPVEPVTLLVVSDLHCNVGMATLIRSLARLSEADVVLDAGDTTMNGTTVEQYCVTTFARAVPAGVPLIVSPGNHDSAETTAMYARAGATILDGDVVDVDGLRILGDNDPNETRVGAGGTASTGESAADMATRLADVACEDGEVDLLLIHTPAVGDTALADGCVPAQVSGHFHKRTGPVQVGEGIRYISASTAGATLNEATLGPLNGTAEMTVLRWDPATRTFLDYQLVSVRTDASVQVSARLPWPAIEDPDAGLPAEGEPAGVAAGRVPISAR</sequence>
<keyword evidence="2" id="KW-0378">Hydrolase</keyword>
<dbReference type="GO" id="GO:0046872">
    <property type="term" value="F:metal ion binding"/>
    <property type="evidence" value="ECO:0007669"/>
    <property type="project" value="UniProtKB-KW"/>
</dbReference>
<comment type="caution">
    <text evidence="6">The sequence shown here is derived from an EMBL/GenBank/DDBJ whole genome shotgun (WGS) entry which is preliminary data.</text>
</comment>
<dbReference type="Pfam" id="PF00149">
    <property type="entry name" value="Metallophos"/>
    <property type="match status" value="1"/>
</dbReference>
<reference evidence="6 7" key="1">
    <citation type="submission" date="2019-07" db="EMBL/GenBank/DDBJ databases">
        <title>Whole genome shotgun sequence of Cellulomonas soli NBRC 109434.</title>
        <authorList>
            <person name="Hosoyama A."/>
            <person name="Uohara A."/>
            <person name="Ohji S."/>
            <person name="Ichikawa N."/>
        </authorList>
    </citation>
    <scope>NUCLEOTIDE SEQUENCE [LARGE SCALE GENOMIC DNA]</scope>
    <source>
        <strain evidence="6 7">NBRC 109434</strain>
    </source>
</reference>